<evidence type="ECO:0000256" key="2">
    <source>
        <dbReference type="ARBA" id="ARBA00022475"/>
    </source>
</evidence>
<protein>
    <recommendedName>
        <fullName evidence="7">EamA domain-containing protein</fullName>
    </recommendedName>
</protein>
<dbReference type="PANTHER" id="PTHR32322">
    <property type="entry name" value="INNER MEMBRANE TRANSPORTER"/>
    <property type="match status" value="1"/>
</dbReference>
<name>E1SPY1_FERBD</name>
<dbReference type="RefSeq" id="WP_013345082.1">
    <property type="nucleotide sequence ID" value="NC_014541.1"/>
</dbReference>
<feature type="domain" description="EamA" evidence="7">
    <location>
        <begin position="154"/>
        <end position="283"/>
    </location>
</feature>
<keyword evidence="5 6" id="KW-0472">Membrane</keyword>
<feature type="transmembrane region" description="Helical" evidence="6">
    <location>
        <begin position="35"/>
        <end position="56"/>
    </location>
</feature>
<evidence type="ECO:0000256" key="1">
    <source>
        <dbReference type="ARBA" id="ARBA00004651"/>
    </source>
</evidence>
<dbReference type="EMBL" id="CP002209">
    <property type="protein sequence ID" value="ADN75776.1"/>
    <property type="molecule type" value="Genomic_DNA"/>
</dbReference>
<dbReference type="SUPFAM" id="SSF103481">
    <property type="entry name" value="Multidrug resistance efflux transporter EmrE"/>
    <property type="match status" value="2"/>
</dbReference>
<feature type="transmembrane region" description="Helical" evidence="6">
    <location>
        <begin position="121"/>
        <end position="141"/>
    </location>
</feature>
<feature type="domain" description="EamA" evidence="7">
    <location>
        <begin position="5"/>
        <end position="138"/>
    </location>
</feature>
<accession>E1SPY1</accession>
<keyword evidence="4 6" id="KW-1133">Transmembrane helix</keyword>
<sequence length="299" mass="31678">MNNRAVLYPIAAVVFWAGNNLVGKMSVDVISPAAIAFYRWALAALLLTPFVLPSVWRVRRVIFRNLGRLTLLAALGIVAFQSLAYLAAAHTSATNMGLIGALVPLITLLLSVLILRDAPTVGAVVGGALSFFGLAILLGQGHPSQILDQGVNHGDAMLLAGATAYALYGVLIKRWILPLTTWQSLYVQILLGLIWLSPAAILSPSMALSGDALPLVIYAGIFASVLAPFCWMQGINKLGASRNANFMNLVPVLTTASAIPLLGETIHGYHLLGGGLALGGVWLSQKLKKTLWARTPEPA</sequence>
<dbReference type="InterPro" id="IPR000620">
    <property type="entry name" value="EamA_dom"/>
</dbReference>
<proteinExistence type="predicted"/>
<dbReference type="OrthoDB" id="4167046at2"/>
<dbReference type="eggNOG" id="COG0697">
    <property type="taxonomic scope" value="Bacteria"/>
</dbReference>
<feature type="transmembrane region" description="Helical" evidence="6">
    <location>
        <begin position="153"/>
        <end position="172"/>
    </location>
</feature>
<dbReference type="InterPro" id="IPR050638">
    <property type="entry name" value="AA-Vitamin_Transporters"/>
</dbReference>
<dbReference type="AlphaFoldDB" id="E1SPY1"/>
<evidence type="ECO:0000313" key="8">
    <source>
        <dbReference type="EMBL" id="ADN75776.1"/>
    </source>
</evidence>
<feature type="transmembrane region" description="Helical" evidence="6">
    <location>
        <begin position="268"/>
        <end position="284"/>
    </location>
</feature>
<evidence type="ECO:0000256" key="4">
    <source>
        <dbReference type="ARBA" id="ARBA00022989"/>
    </source>
</evidence>
<feature type="transmembrane region" description="Helical" evidence="6">
    <location>
        <begin position="94"/>
        <end position="114"/>
    </location>
</feature>
<dbReference type="GO" id="GO:0005886">
    <property type="term" value="C:plasma membrane"/>
    <property type="evidence" value="ECO:0007669"/>
    <property type="project" value="UniProtKB-SubCell"/>
</dbReference>
<evidence type="ECO:0000259" key="7">
    <source>
        <dbReference type="Pfam" id="PF00892"/>
    </source>
</evidence>
<gene>
    <name evidence="8" type="ordered locus">Fbal_1572</name>
</gene>
<evidence type="ECO:0000256" key="5">
    <source>
        <dbReference type="ARBA" id="ARBA00023136"/>
    </source>
</evidence>
<feature type="transmembrane region" description="Helical" evidence="6">
    <location>
        <begin position="244"/>
        <end position="262"/>
    </location>
</feature>
<dbReference type="KEGG" id="fbl:Fbal_1572"/>
<dbReference type="GeneID" id="67181787"/>
<feature type="transmembrane region" description="Helical" evidence="6">
    <location>
        <begin position="68"/>
        <end position="88"/>
    </location>
</feature>
<dbReference type="PANTHER" id="PTHR32322:SF18">
    <property type="entry name" value="S-ADENOSYLMETHIONINE_S-ADENOSYLHOMOCYSTEINE TRANSPORTER"/>
    <property type="match status" value="1"/>
</dbReference>
<organism evidence="8 9">
    <name type="scientific">Ferrimonas balearica (strain DSM 9799 / CCM 4581 / KCTC 23876 / PAT)</name>
    <dbReference type="NCBI Taxonomy" id="550540"/>
    <lineage>
        <taxon>Bacteria</taxon>
        <taxon>Pseudomonadati</taxon>
        <taxon>Pseudomonadota</taxon>
        <taxon>Gammaproteobacteria</taxon>
        <taxon>Alteromonadales</taxon>
        <taxon>Ferrimonadaceae</taxon>
        <taxon>Ferrimonas</taxon>
    </lineage>
</organism>
<evidence type="ECO:0000256" key="6">
    <source>
        <dbReference type="SAM" id="Phobius"/>
    </source>
</evidence>
<keyword evidence="2" id="KW-1003">Cell membrane</keyword>
<dbReference type="HOGENOM" id="CLU_033863_4_4_6"/>
<feature type="transmembrane region" description="Helical" evidence="6">
    <location>
        <begin position="215"/>
        <end position="232"/>
    </location>
</feature>
<dbReference type="InterPro" id="IPR037185">
    <property type="entry name" value="EmrE-like"/>
</dbReference>
<dbReference type="Proteomes" id="UP000006683">
    <property type="component" value="Chromosome"/>
</dbReference>
<dbReference type="Pfam" id="PF00892">
    <property type="entry name" value="EamA"/>
    <property type="match status" value="2"/>
</dbReference>
<keyword evidence="3 6" id="KW-0812">Transmembrane</keyword>
<evidence type="ECO:0000313" key="9">
    <source>
        <dbReference type="Proteomes" id="UP000006683"/>
    </source>
</evidence>
<keyword evidence="9" id="KW-1185">Reference proteome</keyword>
<feature type="transmembrane region" description="Helical" evidence="6">
    <location>
        <begin position="184"/>
        <end position="203"/>
    </location>
</feature>
<feature type="transmembrane region" description="Helical" evidence="6">
    <location>
        <begin position="5"/>
        <end position="23"/>
    </location>
</feature>
<reference evidence="8 9" key="1">
    <citation type="journal article" date="2010" name="Stand. Genomic Sci.">
        <title>Complete genome sequence of Ferrimonas balearica type strain (PAT).</title>
        <authorList>
            <person name="Nolan M."/>
            <person name="Sikorski J."/>
            <person name="Davenport K."/>
            <person name="Lucas S."/>
            <person name="Glavina Del Rio T."/>
            <person name="Tice H."/>
            <person name="Cheng J."/>
            <person name="Goodwin L."/>
            <person name="Pitluck S."/>
            <person name="Liolios K."/>
            <person name="Ivanova N."/>
            <person name="Mavromatis K."/>
            <person name="Ovchinnikova G."/>
            <person name="Pati A."/>
            <person name="Chen A."/>
            <person name="Palaniappan K."/>
            <person name="Land M."/>
            <person name="Hauser L."/>
            <person name="Chang Y."/>
            <person name="Jeffries C."/>
            <person name="Tapia R."/>
            <person name="Brettin T."/>
            <person name="Detter J."/>
            <person name="Han C."/>
            <person name="Yasawong M."/>
            <person name="Rohde M."/>
            <person name="Tindall B."/>
            <person name="Goker M."/>
            <person name="Woyke T."/>
            <person name="Bristow J."/>
            <person name="Eisen J."/>
            <person name="Markowitz V."/>
            <person name="Hugenholtz P."/>
            <person name="Kyrpides N."/>
            <person name="Klenk H."/>
            <person name="Lapidus A."/>
        </authorList>
    </citation>
    <scope>NUCLEOTIDE SEQUENCE [LARGE SCALE GENOMIC DNA]</scope>
    <source>
        <strain evidence="9">DSM 9799 / CCM 4581 / KCTC 23876 / PAT</strain>
    </source>
</reference>
<evidence type="ECO:0000256" key="3">
    <source>
        <dbReference type="ARBA" id="ARBA00022692"/>
    </source>
</evidence>
<comment type="subcellular location">
    <subcellularLocation>
        <location evidence="1">Cell membrane</location>
        <topology evidence="1">Multi-pass membrane protein</topology>
    </subcellularLocation>
</comment>
<dbReference type="STRING" id="550540.Fbal_1572"/>